<dbReference type="Gene3D" id="2.130.10.10">
    <property type="entry name" value="YVTN repeat-like/Quinoprotein amine dehydrogenase"/>
    <property type="match status" value="3"/>
</dbReference>
<name>A0A0D0AW70_9AGAM</name>
<keyword evidence="2" id="KW-0677">Repeat</keyword>
<evidence type="ECO:0000256" key="1">
    <source>
        <dbReference type="ARBA" id="ARBA00022574"/>
    </source>
</evidence>
<evidence type="ECO:0000313" key="4">
    <source>
        <dbReference type="EMBL" id="KIK42094.1"/>
    </source>
</evidence>
<reference evidence="5" key="2">
    <citation type="submission" date="2015-01" db="EMBL/GenBank/DDBJ databases">
        <title>Evolutionary Origins and Diversification of the Mycorrhizal Mutualists.</title>
        <authorList>
            <consortium name="DOE Joint Genome Institute"/>
            <consortium name="Mycorrhizal Genomics Consortium"/>
            <person name="Kohler A."/>
            <person name="Kuo A."/>
            <person name="Nagy L.G."/>
            <person name="Floudas D."/>
            <person name="Copeland A."/>
            <person name="Barry K.W."/>
            <person name="Cichocki N."/>
            <person name="Veneault-Fourrey C."/>
            <person name="LaButti K."/>
            <person name="Lindquist E.A."/>
            <person name="Lipzen A."/>
            <person name="Lundell T."/>
            <person name="Morin E."/>
            <person name="Murat C."/>
            <person name="Riley R."/>
            <person name="Ohm R."/>
            <person name="Sun H."/>
            <person name="Tunlid A."/>
            <person name="Henrissat B."/>
            <person name="Grigoriev I.V."/>
            <person name="Hibbett D.S."/>
            <person name="Martin F."/>
        </authorList>
    </citation>
    <scope>NUCLEOTIDE SEQUENCE [LARGE SCALE GENOMIC DNA]</scope>
    <source>
        <strain evidence="5">UH-Slu-Lm8-n1</strain>
    </source>
</reference>
<dbReference type="SMART" id="SM00320">
    <property type="entry name" value="WD40"/>
    <property type="match status" value="7"/>
</dbReference>
<dbReference type="CDD" id="cd00200">
    <property type="entry name" value="WD40"/>
    <property type="match status" value="1"/>
</dbReference>
<dbReference type="OrthoDB" id="2690521at2759"/>
<dbReference type="EMBL" id="KN835248">
    <property type="protein sequence ID" value="KIK42094.1"/>
    <property type="molecule type" value="Genomic_DNA"/>
</dbReference>
<evidence type="ECO:0000313" key="5">
    <source>
        <dbReference type="Proteomes" id="UP000054485"/>
    </source>
</evidence>
<dbReference type="PRINTS" id="PR00320">
    <property type="entry name" value="GPROTEINBRPT"/>
</dbReference>
<accession>A0A0D0AW70</accession>
<feature type="repeat" description="WD" evidence="3">
    <location>
        <begin position="231"/>
        <end position="272"/>
    </location>
</feature>
<dbReference type="STRING" id="930992.A0A0D0AW70"/>
<dbReference type="PROSITE" id="PS50294">
    <property type="entry name" value="WD_REPEATS_REGION"/>
    <property type="match status" value="5"/>
</dbReference>
<evidence type="ECO:0000256" key="2">
    <source>
        <dbReference type="ARBA" id="ARBA00022737"/>
    </source>
</evidence>
<organism evidence="4 5">
    <name type="scientific">Suillus luteus UH-Slu-Lm8-n1</name>
    <dbReference type="NCBI Taxonomy" id="930992"/>
    <lineage>
        <taxon>Eukaryota</taxon>
        <taxon>Fungi</taxon>
        <taxon>Dikarya</taxon>
        <taxon>Basidiomycota</taxon>
        <taxon>Agaricomycotina</taxon>
        <taxon>Agaricomycetes</taxon>
        <taxon>Agaricomycetidae</taxon>
        <taxon>Boletales</taxon>
        <taxon>Suillineae</taxon>
        <taxon>Suillaceae</taxon>
        <taxon>Suillus</taxon>
    </lineage>
</organism>
<dbReference type="InterPro" id="IPR001680">
    <property type="entry name" value="WD40_rpt"/>
</dbReference>
<dbReference type="InParanoid" id="A0A0D0AW70"/>
<feature type="repeat" description="WD" evidence="3">
    <location>
        <begin position="272"/>
        <end position="303"/>
    </location>
</feature>
<dbReference type="PROSITE" id="PS00678">
    <property type="entry name" value="WD_REPEATS_1"/>
    <property type="match status" value="1"/>
</dbReference>
<dbReference type="HOGENOM" id="CLU_000288_57_33_1"/>
<feature type="repeat" description="WD" evidence="3">
    <location>
        <begin position="60"/>
        <end position="101"/>
    </location>
</feature>
<evidence type="ECO:0008006" key="6">
    <source>
        <dbReference type="Google" id="ProtNLM"/>
    </source>
</evidence>
<reference evidence="4 5" key="1">
    <citation type="submission" date="2014-04" db="EMBL/GenBank/DDBJ databases">
        <authorList>
            <consortium name="DOE Joint Genome Institute"/>
            <person name="Kuo A."/>
            <person name="Ruytinx J."/>
            <person name="Rineau F."/>
            <person name="Colpaert J."/>
            <person name="Kohler A."/>
            <person name="Nagy L.G."/>
            <person name="Floudas D."/>
            <person name="Copeland A."/>
            <person name="Barry K.W."/>
            <person name="Cichocki N."/>
            <person name="Veneault-Fourrey C."/>
            <person name="LaButti K."/>
            <person name="Lindquist E.A."/>
            <person name="Lipzen A."/>
            <person name="Lundell T."/>
            <person name="Morin E."/>
            <person name="Murat C."/>
            <person name="Sun H."/>
            <person name="Tunlid A."/>
            <person name="Henrissat B."/>
            <person name="Grigoriev I.V."/>
            <person name="Hibbett D.S."/>
            <person name="Martin F."/>
            <person name="Nordberg H.P."/>
            <person name="Cantor M.N."/>
            <person name="Hua S.X."/>
        </authorList>
    </citation>
    <scope>NUCLEOTIDE SEQUENCE [LARGE SCALE GENOMIC DNA]</scope>
    <source>
        <strain evidence="4 5">UH-Slu-Lm8-n1</strain>
    </source>
</reference>
<protein>
    <recommendedName>
        <fullName evidence="6">WD40 repeat-like protein</fullName>
    </recommendedName>
</protein>
<dbReference type="InterPro" id="IPR036322">
    <property type="entry name" value="WD40_repeat_dom_sf"/>
</dbReference>
<dbReference type="InterPro" id="IPR020472">
    <property type="entry name" value="WD40_PAC1"/>
</dbReference>
<dbReference type="PANTHER" id="PTHR19848:SF8">
    <property type="entry name" value="F-BOX AND WD REPEAT DOMAIN CONTAINING 7"/>
    <property type="match status" value="1"/>
</dbReference>
<keyword evidence="1 3" id="KW-0853">WD repeat</keyword>
<dbReference type="AlphaFoldDB" id="A0A0D0AW70"/>
<dbReference type="Pfam" id="PF00400">
    <property type="entry name" value="WD40"/>
    <property type="match status" value="6"/>
</dbReference>
<dbReference type="PANTHER" id="PTHR19848">
    <property type="entry name" value="WD40 REPEAT PROTEIN"/>
    <property type="match status" value="1"/>
</dbReference>
<keyword evidence="5" id="KW-1185">Reference proteome</keyword>
<dbReference type="InterPro" id="IPR019775">
    <property type="entry name" value="WD40_repeat_CS"/>
</dbReference>
<dbReference type="Proteomes" id="UP000054485">
    <property type="component" value="Unassembled WGS sequence"/>
</dbReference>
<evidence type="ECO:0000256" key="3">
    <source>
        <dbReference type="PROSITE-ProRule" id="PRU00221"/>
    </source>
</evidence>
<feature type="repeat" description="WD" evidence="3">
    <location>
        <begin position="103"/>
        <end position="138"/>
    </location>
</feature>
<dbReference type="InterPro" id="IPR015943">
    <property type="entry name" value="WD40/YVTN_repeat-like_dom_sf"/>
</dbReference>
<dbReference type="PROSITE" id="PS50082">
    <property type="entry name" value="WD_REPEATS_2"/>
    <property type="match status" value="5"/>
</dbReference>
<proteinExistence type="predicted"/>
<feature type="repeat" description="WD" evidence="3">
    <location>
        <begin position="18"/>
        <end position="59"/>
    </location>
</feature>
<sequence length="348" mass="38325">MGEEAESMTQMTIPVREFEAHTDAVRAVAVFSDGRRVVTGSADKTLCLWDLEEGVVLKKMEGHRNAIRAIVVSRDEQFIASGDYNGELIAWDSDTRNPLTQIIKAHFGSIYSLDFSADGALLATGSLDGTVKLWSTSTWCLQGSPIDCHAAVYCIRYAPSGEHLAIATFKDVQILITDTRECIANFTAHAVFNLSLAWMPDGSRLFSASTILDPTIRAWDPSTWKQVGDPWTGHTYQVNAIAVNSTGTLVASASDDKHVRLWRLSDRRTFAIFKHSDNVYCVAFSTDGKHIISGSANKKVLQWAIPEVALREDSPQERFVKNVLLLEAPSEQSTNNAQDADSTACFHP</sequence>
<gene>
    <name evidence="4" type="ORF">CY34DRAFT_805303</name>
</gene>
<dbReference type="SUPFAM" id="SSF50978">
    <property type="entry name" value="WD40 repeat-like"/>
    <property type="match status" value="1"/>
</dbReference>